<dbReference type="Gene3D" id="3.80.10.10">
    <property type="entry name" value="Ribonuclease Inhibitor"/>
    <property type="match status" value="1"/>
</dbReference>
<dbReference type="Proteomes" id="UP001291623">
    <property type="component" value="Unassembled WGS sequence"/>
</dbReference>
<keyword evidence="1" id="KW-0175">Coiled coil</keyword>
<dbReference type="InterPro" id="IPR032675">
    <property type="entry name" value="LRR_dom_sf"/>
</dbReference>
<dbReference type="PANTHER" id="PTHR15140:SF33">
    <property type="entry name" value="LATE BLIGHT RESISTANCE PROTEIN HOMOLOG R1A-3 ISOFORM X1"/>
    <property type="match status" value="1"/>
</dbReference>
<dbReference type="AlphaFoldDB" id="A0AAE1VU17"/>
<proteinExistence type="predicted"/>
<evidence type="ECO:0000256" key="1">
    <source>
        <dbReference type="SAM" id="Coils"/>
    </source>
</evidence>
<feature type="coiled-coil region" evidence="1">
    <location>
        <begin position="166"/>
        <end position="238"/>
    </location>
</feature>
<keyword evidence="3" id="KW-1185">Reference proteome</keyword>
<organism evidence="2 3">
    <name type="scientific">Anisodus tanguticus</name>
    <dbReference type="NCBI Taxonomy" id="243964"/>
    <lineage>
        <taxon>Eukaryota</taxon>
        <taxon>Viridiplantae</taxon>
        <taxon>Streptophyta</taxon>
        <taxon>Embryophyta</taxon>
        <taxon>Tracheophyta</taxon>
        <taxon>Spermatophyta</taxon>
        <taxon>Magnoliopsida</taxon>
        <taxon>eudicotyledons</taxon>
        <taxon>Gunneridae</taxon>
        <taxon>Pentapetalae</taxon>
        <taxon>asterids</taxon>
        <taxon>lamiids</taxon>
        <taxon>Solanales</taxon>
        <taxon>Solanaceae</taxon>
        <taxon>Solanoideae</taxon>
        <taxon>Hyoscyameae</taxon>
        <taxon>Anisodus</taxon>
    </lineage>
</organism>
<gene>
    <name evidence="2" type="ORF">RND71_008758</name>
</gene>
<dbReference type="EMBL" id="JAVYJV010000004">
    <property type="protein sequence ID" value="KAK4373374.1"/>
    <property type="molecule type" value="Genomic_DNA"/>
</dbReference>
<comment type="caution">
    <text evidence="2">The sequence shown here is derived from an EMBL/GenBank/DDBJ whole genome shotgun (WGS) entry which is preliminary data.</text>
</comment>
<name>A0AAE1VU17_9SOLA</name>
<accession>A0AAE1VU17</accession>
<protein>
    <submittedName>
        <fullName evidence="2">Uncharacterized protein</fullName>
    </submittedName>
</protein>
<sequence>MDEAQLGEILGVPTDGLKTIEGKASNDFKNLIVKMEGLVIVERLFKKQLKPEHQLMFELVNKVLLPRAERRCIDSIADLVLLEALVSLCSISFPSLMNEHMIKIVNTMEGKHGLSYGFFLTNVFENFNMPTEKAIVGTRKQIFTMSTQEECQCVPKKGGIGNNSTISSLIEAQERVTVDIERLQAENALLRAQLVEKAGEPGPSGELATANAELRTENDRLEQNIDELHDQMVHDQRTADERIDRLFRQLESLKVFYYGGMFQSSSSFDFPKNLKKLTLSKFRRPWNEILTIGRLPNLEVLKLLFRAYEGEEWEVRDDEFEKLKFLKMYILNIARWSTSDDPFPHLERLMLQSCKNLEEIPSCFKIFLHYR</sequence>
<reference evidence="2" key="1">
    <citation type="submission" date="2023-12" db="EMBL/GenBank/DDBJ databases">
        <title>Genome assembly of Anisodus tanguticus.</title>
        <authorList>
            <person name="Wang Y.-J."/>
        </authorList>
    </citation>
    <scope>NUCLEOTIDE SEQUENCE</scope>
    <source>
        <strain evidence="2">KB-2021</strain>
        <tissue evidence="2">Leaf</tissue>
    </source>
</reference>
<evidence type="ECO:0000313" key="2">
    <source>
        <dbReference type="EMBL" id="KAK4373374.1"/>
    </source>
</evidence>
<dbReference type="PANTHER" id="PTHR15140">
    <property type="entry name" value="TUBULIN-SPECIFIC CHAPERONE E"/>
    <property type="match status" value="1"/>
</dbReference>
<dbReference type="SUPFAM" id="SSF52058">
    <property type="entry name" value="L domain-like"/>
    <property type="match status" value="1"/>
</dbReference>
<evidence type="ECO:0000313" key="3">
    <source>
        <dbReference type="Proteomes" id="UP001291623"/>
    </source>
</evidence>